<dbReference type="EMBL" id="JABANE010000052">
    <property type="protein sequence ID" value="NME69939.1"/>
    <property type="molecule type" value="Genomic_DNA"/>
</dbReference>
<dbReference type="AlphaFoldDB" id="A0A7X9RWK1"/>
<dbReference type="FunFam" id="3.90.226.10:FF:000017">
    <property type="entry name" value="Propionyl-CoA carboxylase subunit beta 5"/>
    <property type="match status" value="1"/>
</dbReference>
<dbReference type="GO" id="GO:0006633">
    <property type="term" value="P:fatty acid biosynthetic process"/>
    <property type="evidence" value="ECO:0007669"/>
    <property type="project" value="InterPro"/>
</dbReference>
<dbReference type="InterPro" id="IPR034733">
    <property type="entry name" value="AcCoA_carboxyl_beta"/>
</dbReference>
<dbReference type="PANTHER" id="PTHR43842:SF2">
    <property type="entry name" value="PROPIONYL-COA CARBOXYLASE BETA CHAIN, MITOCHONDRIAL"/>
    <property type="match status" value="1"/>
</dbReference>
<accession>A0A7X9RWK1</accession>
<evidence type="ECO:0000256" key="2">
    <source>
        <dbReference type="ARBA" id="ARBA00074538"/>
    </source>
</evidence>
<keyword evidence="6" id="KW-1185">Reference proteome</keyword>
<feature type="domain" description="CoA carboxyltransferase C-terminal" evidence="4">
    <location>
        <begin position="264"/>
        <end position="502"/>
    </location>
</feature>
<name>A0A7X9RWK1_9BACT</name>
<evidence type="ECO:0000313" key="6">
    <source>
        <dbReference type="Proteomes" id="UP000576082"/>
    </source>
</evidence>
<dbReference type="PANTHER" id="PTHR43842">
    <property type="entry name" value="PROPIONYL-COA CARBOXYLASE BETA CHAIN"/>
    <property type="match status" value="1"/>
</dbReference>
<dbReference type="SUPFAM" id="SSF52096">
    <property type="entry name" value="ClpP/crotonase"/>
    <property type="match status" value="2"/>
</dbReference>
<evidence type="ECO:0000259" key="4">
    <source>
        <dbReference type="PROSITE" id="PS50989"/>
    </source>
</evidence>
<dbReference type="PROSITE" id="PS50980">
    <property type="entry name" value="COA_CT_NTER"/>
    <property type="match status" value="1"/>
</dbReference>
<comment type="similarity">
    <text evidence="1">Belongs to the AccD/PCCB family.</text>
</comment>
<dbReference type="RefSeq" id="WP_169658189.1">
    <property type="nucleotide sequence ID" value="NZ_JABANE010000052.1"/>
</dbReference>
<dbReference type="PRINTS" id="PR01070">
    <property type="entry name" value="ACCCTRFRASEB"/>
</dbReference>
<dbReference type="GO" id="GO:0009317">
    <property type="term" value="C:acetyl-CoA carboxylase complex"/>
    <property type="evidence" value="ECO:0007669"/>
    <property type="project" value="InterPro"/>
</dbReference>
<dbReference type="InterPro" id="IPR011763">
    <property type="entry name" value="COA_CT_C"/>
</dbReference>
<reference evidence="5 6" key="1">
    <citation type="submission" date="2020-04" db="EMBL/GenBank/DDBJ databases">
        <title>Flammeovirga sp. SR4, a novel species isolated from seawater.</title>
        <authorList>
            <person name="Wang X."/>
        </authorList>
    </citation>
    <scope>NUCLEOTIDE SEQUENCE [LARGE SCALE GENOMIC DNA]</scope>
    <source>
        <strain evidence="5 6">ATCC 23126</strain>
    </source>
</reference>
<feature type="domain" description="CoA carboxyltransferase N-terminal" evidence="3">
    <location>
        <begin position="4"/>
        <end position="260"/>
    </location>
</feature>
<dbReference type="GO" id="GO:0004658">
    <property type="term" value="F:propionyl-CoA carboxylase activity"/>
    <property type="evidence" value="ECO:0007669"/>
    <property type="project" value="UniProtKB-ARBA"/>
</dbReference>
<sequence>MATNLEKLEDLVEKRSEALQGGGEKRLSKQYQQGKLTARDRIDLLLDKGSFEEYDMFVIHRLKDFGMEDHSFYTDGVVTGHGTIDGRVVYVFSQDFTIFGGSLSETFAKKICKVMDMAMKVGAPIIGLNDSGGARIQEGVMSLSGYAEIFQRNIMASGVVPQLSAILGPCAGGAVYSPALTDFILMSDKTSYMFVTGPKVVKSVTGEIITPENLGGANVHNSKSGVSHLMGDNDQDTIKYLRKLISYMPSNYMEAPPIVETTDTIDRIEEKLNTIIPEDPKKPYSMKEVINLIVDKGSFLEIHKDYAKNIIIGFSRFNGRSVGIVANNPSYIAGVLDIEASKKAARFVRFCDAFNIPLVTLVDVPGFLPGSGQEYGGIIFHGAKLLFAYGEATVPKVTVTLRKSYGGAHIVMSGKQLRGDVNYAWPSAEIAVMGAKGAVEVLEGRSLSKITDKEVRQKEIVKKENEYTKRFANPYQAASHGFVDDIIEPRSTRFRICRSLEMLSNKKEKNPGKKHSNIPL</sequence>
<evidence type="ECO:0000313" key="5">
    <source>
        <dbReference type="EMBL" id="NME69939.1"/>
    </source>
</evidence>
<comment type="caution">
    <text evidence="5">The sequence shown here is derived from an EMBL/GenBank/DDBJ whole genome shotgun (WGS) entry which is preliminary data.</text>
</comment>
<organism evidence="5 6">
    <name type="scientific">Flammeovirga aprica JL-4</name>
    <dbReference type="NCBI Taxonomy" id="694437"/>
    <lineage>
        <taxon>Bacteria</taxon>
        <taxon>Pseudomonadati</taxon>
        <taxon>Bacteroidota</taxon>
        <taxon>Cytophagia</taxon>
        <taxon>Cytophagales</taxon>
        <taxon>Flammeovirgaceae</taxon>
        <taxon>Flammeovirga</taxon>
    </lineage>
</organism>
<evidence type="ECO:0000259" key="3">
    <source>
        <dbReference type="PROSITE" id="PS50980"/>
    </source>
</evidence>
<proteinExistence type="inferred from homology"/>
<dbReference type="InterPro" id="IPR000438">
    <property type="entry name" value="Acetyl_CoA_COase_Trfase_b_su"/>
</dbReference>
<evidence type="ECO:0000256" key="1">
    <source>
        <dbReference type="ARBA" id="ARBA00006102"/>
    </source>
</evidence>
<dbReference type="PROSITE" id="PS50989">
    <property type="entry name" value="COA_CT_CTER"/>
    <property type="match status" value="1"/>
</dbReference>
<dbReference type="GO" id="GO:0015977">
    <property type="term" value="P:carbon fixation"/>
    <property type="evidence" value="ECO:0007669"/>
    <property type="project" value="UniProtKB-ARBA"/>
</dbReference>
<dbReference type="InterPro" id="IPR029045">
    <property type="entry name" value="ClpP/crotonase-like_dom_sf"/>
</dbReference>
<dbReference type="Pfam" id="PF01039">
    <property type="entry name" value="Carboxyl_trans"/>
    <property type="match status" value="1"/>
</dbReference>
<gene>
    <name evidence="5" type="ORF">HHU12_18345</name>
</gene>
<dbReference type="GO" id="GO:0003989">
    <property type="term" value="F:acetyl-CoA carboxylase activity"/>
    <property type="evidence" value="ECO:0007669"/>
    <property type="project" value="InterPro"/>
</dbReference>
<dbReference type="InterPro" id="IPR051047">
    <property type="entry name" value="AccD/PCCB"/>
</dbReference>
<dbReference type="Proteomes" id="UP000576082">
    <property type="component" value="Unassembled WGS sequence"/>
</dbReference>
<protein>
    <recommendedName>
        <fullName evidence="2">Propionyl-CoA carboxylase beta chain</fullName>
    </recommendedName>
</protein>
<dbReference type="InterPro" id="IPR011762">
    <property type="entry name" value="COA_CT_N"/>
</dbReference>
<dbReference type="Gene3D" id="3.90.226.10">
    <property type="entry name" value="2-enoyl-CoA Hydratase, Chain A, domain 1"/>
    <property type="match status" value="2"/>
</dbReference>
<dbReference type="FunFam" id="3.90.226.10:FF:000016">
    <property type="entry name" value="Propionyl-CoA carboxylase, beta subunit"/>
    <property type="match status" value="1"/>
</dbReference>